<dbReference type="Proteomes" id="UP000824890">
    <property type="component" value="Unassembled WGS sequence"/>
</dbReference>
<evidence type="ECO:0000313" key="2">
    <source>
        <dbReference type="Proteomes" id="UP000824890"/>
    </source>
</evidence>
<gene>
    <name evidence="1" type="ORF">HID58_079962</name>
</gene>
<keyword evidence="2" id="KW-1185">Reference proteome</keyword>
<dbReference type="EMBL" id="JAGKQM010000018">
    <property type="protein sequence ID" value="KAH0862751.1"/>
    <property type="molecule type" value="Genomic_DNA"/>
</dbReference>
<protein>
    <submittedName>
        <fullName evidence="1">Uncharacterized protein</fullName>
    </submittedName>
</protein>
<name>A0ABQ7Y6A5_BRANA</name>
<accession>A0ABQ7Y6A5</accession>
<proteinExistence type="predicted"/>
<comment type="caution">
    <text evidence="1">The sequence shown here is derived from an EMBL/GenBank/DDBJ whole genome shotgun (WGS) entry which is preliminary data.</text>
</comment>
<sequence length="116" mass="13028">VTGTISTSAEEEKWSSLLEIMEAIVDQSPPTLLPSESFSYELYLHSSPHVCKRTQSKLCKGTNGTFFLEEIRRQLLASYFIDAWSLVATLKNLSASNSMESELKYTLACDGTLERR</sequence>
<evidence type="ECO:0000313" key="1">
    <source>
        <dbReference type="EMBL" id="KAH0862751.1"/>
    </source>
</evidence>
<reference evidence="1 2" key="1">
    <citation type="submission" date="2021-05" db="EMBL/GenBank/DDBJ databases">
        <title>Genome Assembly of Synthetic Allotetraploid Brassica napus Reveals Homoeologous Exchanges between Subgenomes.</title>
        <authorList>
            <person name="Davis J.T."/>
        </authorList>
    </citation>
    <scope>NUCLEOTIDE SEQUENCE [LARGE SCALE GENOMIC DNA]</scope>
    <source>
        <strain evidence="2">cv. Da-Ae</strain>
        <tissue evidence="1">Seedling</tissue>
    </source>
</reference>
<feature type="non-terminal residue" evidence="1">
    <location>
        <position position="1"/>
    </location>
</feature>
<organism evidence="1 2">
    <name type="scientific">Brassica napus</name>
    <name type="common">Rape</name>
    <dbReference type="NCBI Taxonomy" id="3708"/>
    <lineage>
        <taxon>Eukaryota</taxon>
        <taxon>Viridiplantae</taxon>
        <taxon>Streptophyta</taxon>
        <taxon>Embryophyta</taxon>
        <taxon>Tracheophyta</taxon>
        <taxon>Spermatophyta</taxon>
        <taxon>Magnoliopsida</taxon>
        <taxon>eudicotyledons</taxon>
        <taxon>Gunneridae</taxon>
        <taxon>Pentapetalae</taxon>
        <taxon>rosids</taxon>
        <taxon>malvids</taxon>
        <taxon>Brassicales</taxon>
        <taxon>Brassicaceae</taxon>
        <taxon>Brassiceae</taxon>
        <taxon>Brassica</taxon>
    </lineage>
</organism>